<gene>
    <name evidence="13" type="ORF">LAD73_00010</name>
</gene>
<dbReference type="InterPro" id="IPR044492">
    <property type="entry name" value="P_typ_ATPase_HD_dom"/>
</dbReference>
<dbReference type="SMART" id="SM00831">
    <property type="entry name" value="Cation_ATPase_N"/>
    <property type="match status" value="1"/>
</dbReference>
<dbReference type="Gene3D" id="3.40.1110.10">
    <property type="entry name" value="Calcium-transporting ATPase, cytoplasmic domain N"/>
    <property type="match status" value="1"/>
</dbReference>
<dbReference type="PANTHER" id="PTHR24093:SF506">
    <property type="entry name" value="CATION-TRANSPORTING ATPASE PMA1"/>
    <property type="match status" value="1"/>
</dbReference>
<dbReference type="PROSITE" id="PS00154">
    <property type="entry name" value="ATPASE_E1_E2"/>
    <property type="match status" value="1"/>
</dbReference>
<dbReference type="NCBIfam" id="TIGR01494">
    <property type="entry name" value="ATPase_P-type"/>
    <property type="match status" value="3"/>
</dbReference>
<dbReference type="Gene3D" id="1.20.1110.10">
    <property type="entry name" value="Calcium-transporting ATPase, transmembrane domain"/>
    <property type="match status" value="1"/>
</dbReference>
<evidence type="ECO:0000256" key="8">
    <source>
        <dbReference type="ARBA" id="ARBA00022967"/>
    </source>
</evidence>
<feature type="transmembrane region" description="Helical" evidence="11">
    <location>
        <begin position="797"/>
        <end position="822"/>
    </location>
</feature>
<dbReference type="Gene3D" id="3.40.50.1000">
    <property type="entry name" value="HAD superfamily/HAD-like"/>
    <property type="match status" value="1"/>
</dbReference>
<dbReference type="Pfam" id="PF00122">
    <property type="entry name" value="E1-E2_ATPase"/>
    <property type="match status" value="1"/>
</dbReference>
<sequence length="910" mass="100592">MNFEEVKKYKGLTNLQVSENINKYGENTLTKKKKVNPIIAYLRQFLDPMVILLICAAAISFSLAIYEHVSNGHVDTRVIIGYVEPCIILLVILLNSALGAYQEVKSDQAVRALENSTISNVTVMREGHVMVIPANKLTVGDLVILAAGDTINADGRIIESSNFYVIESSLTGESIPVEKQANWDAIDDKILAKNHHIVYSGTYVNNGKATYLVTAIGKDTEIGKINSMIQNQKKTTTPLQLKLNKLSKLFGYAGIILLFVSFIMQILLNNIETGKWSEPDVYTNALVTGISLAVAAIPEGLIAFTTVILSIGVSKISKQNGLVKNLLAVETLGSASIICSDKTGTLTENKMTVVDVYTKDGNFLNDLNDDNKSLIDLIKLSCYCNDAYITVKDDKLEEIGDPTETGLLRFGYKYNIHKSELLEKHNILSSLPFDSDRKMMSVLVDSSNGEKVMMVKGAPDVILKKCININQTEIQAINDEWASKSYRVLAFAKKVLNKSNLDFSDEDDNFIFVGLVAMIDPPRASVAESISTAQKAGIKVVMITGDNLITAKAIATNLGIYNQDSQDICVDGTELKTWTDDKLRENVKNISVYARVNPDDKLRIVKAWQSHNMVVAMTGDGVNDAPALKASDIGCAMGITGTDVSKQSADLILTDDNFNTIVKSVKNGRLIFDKIKTVIMNLLITSVAEVFVMLIGLIAFYYAFKNYFDPHDFYVFSASQLLWINLLTHGLPAIALGIIDSGKDVMSRKPFDKKESLFARGMGIELIWQSIVISLVSLVSYSLGALYSIHYNEGKELLSIASTCGFITMGLATSINAINLINDKSIFRNCIKRYWPVYLSVILSVFSVLFVAFVPNVAEVFRMFKNLLTFDNGILLSWSISLAFVNIICHEIKKMIINWKIRKSNIKYSV</sequence>
<dbReference type="Gene3D" id="2.70.150.10">
    <property type="entry name" value="Calcium-transporting ATPase, cytoplasmic transduction domain A"/>
    <property type="match status" value="1"/>
</dbReference>
<keyword evidence="5" id="KW-0547">Nucleotide-binding</keyword>
<dbReference type="GO" id="GO:0005388">
    <property type="term" value="F:P-type calcium transporter activity"/>
    <property type="evidence" value="ECO:0007669"/>
    <property type="project" value="TreeGrafter"/>
</dbReference>
<keyword evidence="8" id="KW-1278">Translocase</keyword>
<feature type="transmembrane region" description="Helical" evidence="11">
    <location>
        <begin position="288"/>
        <end position="311"/>
    </location>
</feature>
<comment type="caution">
    <text evidence="13">The sequence shown here is derived from an EMBL/GenBank/DDBJ whole genome shotgun (WGS) entry which is preliminary data.</text>
</comment>
<evidence type="ECO:0000313" key="13">
    <source>
        <dbReference type="EMBL" id="MBZ4195112.1"/>
    </source>
</evidence>
<feature type="transmembrane region" description="Helical" evidence="11">
    <location>
        <begin position="722"/>
        <end position="739"/>
    </location>
</feature>
<keyword evidence="9 11" id="KW-1133">Transmembrane helix</keyword>
<dbReference type="SUPFAM" id="SSF81660">
    <property type="entry name" value="Metal cation-transporting ATPase, ATP-binding domain N"/>
    <property type="match status" value="1"/>
</dbReference>
<dbReference type="GO" id="GO:0005886">
    <property type="term" value="C:plasma membrane"/>
    <property type="evidence" value="ECO:0007669"/>
    <property type="project" value="TreeGrafter"/>
</dbReference>
<evidence type="ECO:0000313" key="14">
    <source>
        <dbReference type="Proteomes" id="UP000772186"/>
    </source>
</evidence>
<dbReference type="InterPro" id="IPR023298">
    <property type="entry name" value="ATPase_P-typ_TM_dom_sf"/>
</dbReference>
<dbReference type="SUPFAM" id="SSF56784">
    <property type="entry name" value="HAD-like"/>
    <property type="match status" value="1"/>
</dbReference>
<evidence type="ECO:0000256" key="1">
    <source>
        <dbReference type="ARBA" id="ARBA00004141"/>
    </source>
</evidence>
<evidence type="ECO:0000256" key="5">
    <source>
        <dbReference type="ARBA" id="ARBA00022741"/>
    </source>
</evidence>
<dbReference type="GO" id="GO:0046872">
    <property type="term" value="F:metal ion binding"/>
    <property type="evidence" value="ECO:0007669"/>
    <property type="project" value="UniProtKB-KW"/>
</dbReference>
<evidence type="ECO:0000256" key="2">
    <source>
        <dbReference type="ARBA" id="ARBA00005675"/>
    </source>
</evidence>
<dbReference type="InterPro" id="IPR059000">
    <property type="entry name" value="ATPase_P-type_domA"/>
</dbReference>
<dbReference type="PANTHER" id="PTHR24093">
    <property type="entry name" value="CATION TRANSPORTING ATPASE"/>
    <property type="match status" value="1"/>
</dbReference>
<feature type="transmembrane region" description="Helical" evidence="11">
    <location>
        <begin position="874"/>
        <end position="892"/>
    </location>
</feature>
<reference evidence="13 14" key="1">
    <citation type="submission" date="2021-09" db="EMBL/GenBank/DDBJ databases">
        <title>WGS of Mycoplasma sp. Zaradi2 strains.</title>
        <authorList>
            <person name="Spergser J."/>
        </authorList>
    </citation>
    <scope>NUCLEOTIDE SEQUENCE [LARGE SCALE GENOMIC DNA]</scope>
    <source>
        <strain evidence="13 14">1331</strain>
    </source>
</reference>
<feature type="transmembrane region" description="Helical" evidence="11">
    <location>
        <begin position="678"/>
        <end position="702"/>
    </location>
</feature>
<protein>
    <submittedName>
        <fullName evidence="13">Cation-transporting P-type ATPase</fullName>
    </submittedName>
</protein>
<dbReference type="InterPro" id="IPR018303">
    <property type="entry name" value="ATPase_P-typ_P_site"/>
</dbReference>
<evidence type="ECO:0000256" key="3">
    <source>
        <dbReference type="ARBA" id="ARBA00022692"/>
    </source>
</evidence>
<evidence type="ECO:0000256" key="4">
    <source>
        <dbReference type="ARBA" id="ARBA00022723"/>
    </source>
</evidence>
<dbReference type="RefSeq" id="WP_223644231.1">
    <property type="nucleotide sequence ID" value="NZ_JAIQBY010000001.1"/>
</dbReference>
<keyword evidence="3 11" id="KW-0812">Transmembrane</keyword>
<dbReference type="PRINTS" id="PR00119">
    <property type="entry name" value="CATATPASE"/>
</dbReference>
<dbReference type="Pfam" id="PF00689">
    <property type="entry name" value="Cation_ATPase_C"/>
    <property type="match status" value="1"/>
</dbReference>
<dbReference type="Pfam" id="PF13246">
    <property type="entry name" value="Cation_ATPase"/>
    <property type="match status" value="1"/>
</dbReference>
<evidence type="ECO:0000256" key="7">
    <source>
        <dbReference type="ARBA" id="ARBA00022842"/>
    </source>
</evidence>
<keyword evidence="7" id="KW-0460">Magnesium</keyword>
<feature type="transmembrane region" description="Helical" evidence="11">
    <location>
        <begin position="78"/>
        <end position="101"/>
    </location>
</feature>
<feature type="transmembrane region" description="Helical" evidence="11">
    <location>
        <begin position="766"/>
        <end position="791"/>
    </location>
</feature>
<dbReference type="SUPFAM" id="SSF81653">
    <property type="entry name" value="Calcium ATPase, transduction domain A"/>
    <property type="match status" value="1"/>
</dbReference>
<accession>A0A953NDU7</accession>
<comment type="similarity">
    <text evidence="2">Belongs to the cation transport ATPase (P-type) (TC 3.A.3) family. Type IIA subfamily.</text>
</comment>
<dbReference type="FunFam" id="3.40.50.1000:FF:000028">
    <property type="entry name" value="Calcium-transporting P-type ATPase, putative"/>
    <property type="match status" value="1"/>
</dbReference>
<keyword evidence="14" id="KW-1185">Reference proteome</keyword>
<feature type="transmembrane region" description="Helical" evidence="11">
    <location>
        <begin position="45"/>
        <end position="66"/>
    </location>
</feature>
<keyword evidence="10 11" id="KW-0472">Membrane</keyword>
<dbReference type="InterPro" id="IPR036412">
    <property type="entry name" value="HAD-like_sf"/>
</dbReference>
<dbReference type="GO" id="GO:0005524">
    <property type="term" value="F:ATP binding"/>
    <property type="evidence" value="ECO:0007669"/>
    <property type="project" value="UniProtKB-KW"/>
</dbReference>
<comment type="subcellular location">
    <subcellularLocation>
        <location evidence="1">Membrane</location>
        <topology evidence="1">Multi-pass membrane protein</topology>
    </subcellularLocation>
</comment>
<name>A0A953NDU7_9MOLU</name>
<dbReference type="SFLD" id="SFLDF00027">
    <property type="entry name" value="p-type_atpase"/>
    <property type="match status" value="1"/>
</dbReference>
<dbReference type="InterPro" id="IPR023299">
    <property type="entry name" value="ATPase_P-typ_cyto_dom_N"/>
</dbReference>
<dbReference type="InterPro" id="IPR008250">
    <property type="entry name" value="ATPase_P-typ_transduc_dom_A_sf"/>
</dbReference>
<dbReference type="SUPFAM" id="SSF81665">
    <property type="entry name" value="Calcium ATPase, transmembrane domain M"/>
    <property type="match status" value="1"/>
</dbReference>
<keyword evidence="4" id="KW-0479">Metal-binding</keyword>
<dbReference type="Proteomes" id="UP000772186">
    <property type="component" value="Unassembled WGS sequence"/>
</dbReference>
<dbReference type="InterPro" id="IPR004014">
    <property type="entry name" value="ATPase_P-typ_cation-transptr_N"/>
</dbReference>
<dbReference type="SFLD" id="SFLDG00002">
    <property type="entry name" value="C1.7:_P-type_atpase_like"/>
    <property type="match status" value="1"/>
</dbReference>
<dbReference type="InterPro" id="IPR023214">
    <property type="entry name" value="HAD_sf"/>
</dbReference>
<keyword evidence="6" id="KW-0067">ATP-binding</keyword>
<dbReference type="Pfam" id="PF00690">
    <property type="entry name" value="Cation_ATPase_N"/>
    <property type="match status" value="1"/>
</dbReference>
<dbReference type="EMBL" id="JAIQBY010000001">
    <property type="protein sequence ID" value="MBZ4195112.1"/>
    <property type="molecule type" value="Genomic_DNA"/>
</dbReference>
<feature type="transmembrane region" description="Helical" evidence="11">
    <location>
        <begin position="834"/>
        <end position="854"/>
    </location>
</feature>
<dbReference type="SFLD" id="SFLDS00003">
    <property type="entry name" value="Haloacid_Dehalogenase"/>
    <property type="match status" value="1"/>
</dbReference>
<feature type="transmembrane region" description="Helical" evidence="11">
    <location>
        <begin position="249"/>
        <end position="268"/>
    </location>
</feature>
<evidence type="ECO:0000256" key="6">
    <source>
        <dbReference type="ARBA" id="ARBA00022840"/>
    </source>
</evidence>
<evidence type="ECO:0000256" key="10">
    <source>
        <dbReference type="ARBA" id="ARBA00023136"/>
    </source>
</evidence>
<evidence type="ECO:0000256" key="9">
    <source>
        <dbReference type="ARBA" id="ARBA00022989"/>
    </source>
</evidence>
<evidence type="ECO:0000259" key="12">
    <source>
        <dbReference type="SMART" id="SM00831"/>
    </source>
</evidence>
<feature type="domain" description="Cation-transporting P-type ATPase N-terminal" evidence="12">
    <location>
        <begin position="2"/>
        <end position="65"/>
    </location>
</feature>
<dbReference type="InterPro" id="IPR006068">
    <property type="entry name" value="ATPase_P-typ_cation-transptr_C"/>
</dbReference>
<dbReference type="AlphaFoldDB" id="A0A953NDU7"/>
<dbReference type="GO" id="GO:0016887">
    <property type="term" value="F:ATP hydrolysis activity"/>
    <property type="evidence" value="ECO:0007669"/>
    <property type="project" value="InterPro"/>
</dbReference>
<dbReference type="PRINTS" id="PR00120">
    <property type="entry name" value="HATPASE"/>
</dbReference>
<proteinExistence type="inferred from homology"/>
<organism evidence="13 14">
    <name type="scientific">Mycoplasma tauri</name>
    <dbReference type="NCBI Taxonomy" id="547987"/>
    <lineage>
        <taxon>Bacteria</taxon>
        <taxon>Bacillati</taxon>
        <taxon>Mycoplasmatota</taxon>
        <taxon>Mollicutes</taxon>
        <taxon>Mycoplasmataceae</taxon>
        <taxon>Mycoplasma</taxon>
    </lineage>
</organism>
<evidence type="ECO:0000256" key="11">
    <source>
        <dbReference type="SAM" id="Phobius"/>
    </source>
</evidence>
<dbReference type="InterPro" id="IPR001757">
    <property type="entry name" value="P_typ_ATPase"/>
</dbReference>